<dbReference type="EMBL" id="SOZI01000089">
    <property type="protein sequence ID" value="TNY19632.1"/>
    <property type="molecule type" value="Genomic_DNA"/>
</dbReference>
<evidence type="ECO:0000313" key="2">
    <source>
        <dbReference type="Proteomes" id="UP000311382"/>
    </source>
</evidence>
<dbReference type="Proteomes" id="UP000311382">
    <property type="component" value="Unassembled WGS sequence"/>
</dbReference>
<sequence>MFPVLRQLSVTRCDATGRRTVTDDLIGRPFLDQLDVILVDLGDHSLRINGMVREPSLDPDLPVLWQSELAIGASLSAAELSQSSRVARLLIRVGSHAAENLRTQGTSGHDRFRLFQQLHNLVQYQSHLRLLLVPPVLWNHVEHKCAPIGRWKGNTVGACQRRGIEVRTYDETRPLDGLVVPEFLEYLRDKAARKGA</sequence>
<evidence type="ECO:0000313" key="1">
    <source>
        <dbReference type="EMBL" id="TNY19632.1"/>
    </source>
</evidence>
<proteinExistence type="predicted"/>
<accession>A0A5C5FTU2</accession>
<organism evidence="1 2">
    <name type="scientific">Rhodotorula diobovata</name>
    <dbReference type="NCBI Taxonomy" id="5288"/>
    <lineage>
        <taxon>Eukaryota</taxon>
        <taxon>Fungi</taxon>
        <taxon>Dikarya</taxon>
        <taxon>Basidiomycota</taxon>
        <taxon>Pucciniomycotina</taxon>
        <taxon>Microbotryomycetes</taxon>
        <taxon>Sporidiobolales</taxon>
        <taxon>Sporidiobolaceae</taxon>
        <taxon>Rhodotorula</taxon>
    </lineage>
</organism>
<keyword evidence="2" id="KW-1185">Reference proteome</keyword>
<gene>
    <name evidence="1" type="ORF">DMC30DRAFT_292436</name>
</gene>
<dbReference type="AlphaFoldDB" id="A0A5C5FTU2"/>
<comment type="caution">
    <text evidence="1">The sequence shown here is derived from an EMBL/GenBank/DDBJ whole genome shotgun (WGS) entry which is preliminary data.</text>
</comment>
<name>A0A5C5FTU2_9BASI</name>
<reference evidence="1 2" key="1">
    <citation type="submission" date="2019-03" db="EMBL/GenBank/DDBJ databases">
        <title>Rhodosporidium diobovatum UCD-FST 08-225 genome sequencing, assembly, and annotation.</title>
        <authorList>
            <person name="Fakankun I.U."/>
            <person name="Fristensky B."/>
            <person name="Levin D.B."/>
        </authorList>
    </citation>
    <scope>NUCLEOTIDE SEQUENCE [LARGE SCALE GENOMIC DNA]</scope>
    <source>
        <strain evidence="1 2">UCD-FST 08-225</strain>
    </source>
</reference>
<protein>
    <submittedName>
        <fullName evidence="1">Uncharacterized protein</fullName>
    </submittedName>
</protein>